<accession>A0A5K7YS84</accession>
<dbReference type="AlphaFoldDB" id="A0A5K7YS84"/>
<keyword evidence="2" id="KW-1185">Reference proteome</keyword>
<dbReference type="KEGG" id="dalk:DSCA_30640"/>
<proteinExistence type="predicted"/>
<evidence type="ECO:0000313" key="2">
    <source>
        <dbReference type="Proteomes" id="UP000427906"/>
    </source>
</evidence>
<dbReference type="EMBL" id="AP021874">
    <property type="protein sequence ID" value="BBO69134.1"/>
    <property type="molecule type" value="Genomic_DNA"/>
</dbReference>
<dbReference type="Proteomes" id="UP000427906">
    <property type="component" value="Chromosome"/>
</dbReference>
<reference evidence="1 2" key="1">
    <citation type="submission" date="2019-11" db="EMBL/GenBank/DDBJ databases">
        <title>Comparative genomics of hydrocarbon-degrading Desulfosarcina strains.</title>
        <authorList>
            <person name="Watanabe M."/>
            <person name="Kojima H."/>
            <person name="Fukui M."/>
        </authorList>
    </citation>
    <scope>NUCLEOTIDE SEQUENCE [LARGE SCALE GENOMIC DNA]</scope>
    <source>
        <strain evidence="1 2">PL12</strain>
    </source>
</reference>
<name>A0A5K7YS84_9BACT</name>
<evidence type="ECO:0000313" key="1">
    <source>
        <dbReference type="EMBL" id="BBO69134.1"/>
    </source>
</evidence>
<protein>
    <submittedName>
        <fullName evidence="1">Uncharacterized protein</fullName>
    </submittedName>
</protein>
<dbReference type="OrthoDB" id="5418683at2"/>
<sequence length="146" mass="16667">MKIFDDVFNWDGYGGKFNLAAGRCRLRLFDLSKSETAAVPLLRPIIAVVSNLPGDRPSAMKQVSVKACISHVATTIVHRFKIDHNRMVLVEHYPRQTYGRDSEKVIPEKYEVVDLKWHGEKALFPSWRSLKPPLLDIVRTLVVENP</sequence>
<dbReference type="RefSeq" id="WP_155317213.1">
    <property type="nucleotide sequence ID" value="NZ_AP021874.1"/>
</dbReference>
<organism evidence="1 2">
    <name type="scientific">Desulfosarcina alkanivorans</name>
    <dbReference type="NCBI Taxonomy" id="571177"/>
    <lineage>
        <taxon>Bacteria</taxon>
        <taxon>Pseudomonadati</taxon>
        <taxon>Thermodesulfobacteriota</taxon>
        <taxon>Desulfobacteria</taxon>
        <taxon>Desulfobacterales</taxon>
        <taxon>Desulfosarcinaceae</taxon>
        <taxon>Desulfosarcina</taxon>
    </lineage>
</organism>
<gene>
    <name evidence="1" type="ORF">DSCA_30640</name>
</gene>